<name>A0A919W8U1_9ACTN</name>
<feature type="transmembrane region" description="Helical" evidence="2">
    <location>
        <begin position="21"/>
        <end position="41"/>
    </location>
</feature>
<reference evidence="3 4" key="1">
    <citation type="submission" date="2021-03" db="EMBL/GenBank/DDBJ databases">
        <title>Whole genome shotgun sequence of Actinoplanes toevensis NBRC 105298.</title>
        <authorList>
            <person name="Komaki H."/>
            <person name="Tamura T."/>
        </authorList>
    </citation>
    <scope>NUCLEOTIDE SEQUENCE [LARGE SCALE GENOMIC DNA]</scope>
    <source>
        <strain evidence="3 4">NBRC 105298</strain>
    </source>
</reference>
<evidence type="ECO:0000313" key="3">
    <source>
        <dbReference type="EMBL" id="GIM95631.1"/>
    </source>
</evidence>
<feature type="transmembrane region" description="Helical" evidence="2">
    <location>
        <begin position="61"/>
        <end position="78"/>
    </location>
</feature>
<evidence type="ECO:0000256" key="1">
    <source>
        <dbReference type="SAM" id="MobiDB-lite"/>
    </source>
</evidence>
<protein>
    <submittedName>
        <fullName evidence="3">Uncharacterized protein</fullName>
    </submittedName>
</protein>
<evidence type="ECO:0000313" key="4">
    <source>
        <dbReference type="Proteomes" id="UP000677082"/>
    </source>
</evidence>
<keyword evidence="4" id="KW-1185">Reference proteome</keyword>
<dbReference type="EMBL" id="BOQN01000095">
    <property type="protein sequence ID" value="GIM95631.1"/>
    <property type="molecule type" value="Genomic_DNA"/>
</dbReference>
<comment type="caution">
    <text evidence="3">The sequence shown here is derived from an EMBL/GenBank/DDBJ whole genome shotgun (WGS) entry which is preliminary data.</text>
</comment>
<dbReference type="RefSeq" id="WP_213011331.1">
    <property type="nucleotide sequence ID" value="NZ_BOQN01000095.1"/>
</dbReference>
<keyword evidence="2" id="KW-1133">Transmembrane helix</keyword>
<evidence type="ECO:0000256" key="2">
    <source>
        <dbReference type="SAM" id="Phobius"/>
    </source>
</evidence>
<sequence length="294" mass="33312">MKPEVVVAKKRGTPYRSITTLYYILVASGVFLVGVYCLYLGGEQTQFWNAHTGWRTLLEQLGGLLIVTSGLSILWELIGKRAFAKEVLESTRMVTEIDSAGIKRITNQFYDESMWKDCFRGTEKLDIFAAYANTWRNTYMPLLQEIARKPKGRIRIYLTDPEDPTTLATLAHRFGTTPEKLKERIWDTRDAFEALRVEGGASVEVFYWRGDRVFTFYRFDNRVVLALYQHSGQRSPSLPTMVCENGGSLFQFVYDELVSIRNSSRSALPAAASPGEASTATVTQLRDPDSKRTG</sequence>
<accession>A0A919W8U1</accession>
<proteinExistence type="predicted"/>
<gene>
    <name evidence="3" type="ORF">Ato02nite_074240</name>
</gene>
<keyword evidence="2" id="KW-0812">Transmembrane</keyword>
<organism evidence="3 4">
    <name type="scientific">Paractinoplanes toevensis</name>
    <dbReference type="NCBI Taxonomy" id="571911"/>
    <lineage>
        <taxon>Bacteria</taxon>
        <taxon>Bacillati</taxon>
        <taxon>Actinomycetota</taxon>
        <taxon>Actinomycetes</taxon>
        <taxon>Micromonosporales</taxon>
        <taxon>Micromonosporaceae</taxon>
        <taxon>Paractinoplanes</taxon>
    </lineage>
</organism>
<keyword evidence="2" id="KW-0472">Membrane</keyword>
<dbReference type="Proteomes" id="UP000677082">
    <property type="component" value="Unassembled WGS sequence"/>
</dbReference>
<dbReference type="AlphaFoldDB" id="A0A919W8U1"/>
<feature type="region of interest" description="Disordered" evidence="1">
    <location>
        <begin position="267"/>
        <end position="294"/>
    </location>
</feature>